<dbReference type="Pfam" id="PF00383">
    <property type="entry name" value="dCMP_cyt_deam_1"/>
    <property type="match status" value="1"/>
</dbReference>
<comment type="similarity">
    <text evidence="5 12">In the C-terminal section; belongs to the HTP reductase family.</text>
</comment>
<dbReference type="InterPro" id="IPR024072">
    <property type="entry name" value="DHFR-like_dom_sf"/>
</dbReference>
<dbReference type="EC" id="1.1.1.193" evidence="12"/>
<comment type="function">
    <text evidence="1 12">Converts 2,5-diamino-6-(ribosylamino)-4(3h)-pyrimidinone 5'-phosphate into 5-amino-6-(ribosylamino)-2,4(1h,3h)-pyrimidinedione 5'-phosphate.</text>
</comment>
<dbReference type="PANTHER" id="PTHR38011">
    <property type="entry name" value="DIHYDROFOLATE REDUCTASE FAMILY PROTEIN (AFU_ORTHOLOGUE AFUA_8G06820)"/>
    <property type="match status" value="1"/>
</dbReference>
<feature type="domain" description="CMP/dCMP-type deaminase" evidence="13">
    <location>
        <begin position="5"/>
        <end position="127"/>
    </location>
</feature>
<dbReference type="InterPro" id="IPR011549">
    <property type="entry name" value="RibD_C"/>
</dbReference>
<gene>
    <name evidence="14" type="primary">ribD</name>
    <name evidence="14" type="ORF">QTA56_13835</name>
</gene>
<keyword evidence="15" id="KW-1185">Reference proteome</keyword>
<comment type="caution">
    <text evidence="14">The sequence shown here is derived from an EMBL/GenBank/DDBJ whole genome shotgun (WGS) entry which is preliminary data.</text>
</comment>
<evidence type="ECO:0000313" key="15">
    <source>
        <dbReference type="Proteomes" id="UP001168524"/>
    </source>
</evidence>
<organism evidence="14 15">
    <name type="scientific">Acinetobacter thutiue</name>
    <dbReference type="NCBI Taxonomy" id="2998078"/>
    <lineage>
        <taxon>Bacteria</taxon>
        <taxon>Pseudomonadati</taxon>
        <taxon>Pseudomonadota</taxon>
        <taxon>Gammaproteobacteria</taxon>
        <taxon>Moraxellales</taxon>
        <taxon>Moraxellaceae</taxon>
        <taxon>Acinetobacter</taxon>
    </lineage>
</organism>
<keyword evidence="8 12" id="KW-0862">Zinc</keyword>
<evidence type="ECO:0000256" key="8">
    <source>
        <dbReference type="ARBA" id="ARBA00022833"/>
    </source>
</evidence>
<dbReference type="SUPFAM" id="SSF53927">
    <property type="entry name" value="Cytidine deaminase-like"/>
    <property type="match status" value="1"/>
</dbReference>
<comment type="cofactor">
    <cofactor evidence="12">
        <name>Zn(2+)</name>
        <dbReference type="ChEBI" id="CHEBI:29105"/>
    </cofactor>
    <text evidence="12">Binds 1 zinc ion.</text>
</comment>
<comment type="catalytic activity">
    <reaction evidence="12">
        <text>5-amino-6-(5-phospho-D-ribitylamino)uracil + NADP(+) = 5-amino-6-(5-phospho-D-ribosylamino)uracil + NADPH + H(+)</text>
        <dbReference type="Rhea" id="RHEA:17845"/>
        <dbReference type="ChEBI" id="CHEBI:15378"/>
        <dbReference type="ChEBI" id="CHEBI:57783"/>
        <dbReference type="ChEBI" id="CHEBI:58349"/>
        <dbReference type="ChEBI" id="CHEBI:58421"/>
        <dbReference type="ChEBI" id="CHEBI:58453"/>
        <dbReference type="EC" id="1.1.1.193"/>
    </reaction>
</comment>
<reference evidence="14" key="1">
    <citation type="submission" date="2023-06" db="EMBL/GenBank/DDBJ databases">
        <title>Two novel species of Acinetobacter isolated from motorbike repairing workshop in Vietnam.</title>
        <authorList>
            <person name="Le N.T.T."/>
        </authorList>
    </citation>
    <scope>NUCLEOTIDE SEQUENCE</scope>
    <source>
        <strain evidence="14">VNH17</strain>
    </source>
</reference>
<keyword evidence="7 12" id="KW-0479">Metal-binding</keyword>
<dbReference type="CDD" id="cd01284">
    <property type="entry name" value="Riboflavin_deaminase-reductase"/>
    <property type="match status" value="1"/>
</dbReference>
<evidence type="ECO:0000256" key="12">
    <source>
        <dbReference type="PIRNR" id="PIRNR006769"/>
    </source>
</evidence>
<accession>A0ABT7WRK1</accession>
<dbReference type="NCBIfam" id="TIGR00227">
    <property type="entry name" value="ribD_Cterm"/>
    <property type="match status" value="1"/>
</dbReference>
<dbReference type="EMBL" id="JAUDZE010000007">
    <property type="protein sequence ID" value="MDN0015303.1"/>
    <property type="molecule type" value="Genomic_DNA"/>
</dbReference>
<dbReference type="InterPro" id="IPR016192">
    <property type="entry name" value="APOBEC/CMP_deaminase_Zn-bd"/>
</dbReference>
<keyword evidence="11" id="KW-0511">Multifunctional enzyme</keyword>
<evidence type="ECO:0000256" key="11">
    <source>
        <dbReference type="ARBA" id="ARBA00023268"/>
    </source>
</evidence>
<comment type="pathway">
    <text evidence="2 12">Cofactor biosynthesis; riboflavin biosynthesis; 5-amino-6-(D-ribitylamino)uracil from GTP: step 2/4.</text>
</comment>
<evidence type="ECO:0000256" key="10">
    <source>
        <dbReference type="ARBA" id="ARBA00023002"/>
    </source>
</evidence>
<dbReference type="Pfam" id="PF01872">
    <property type="entry name" value="RibD_C"/>
    <property type="match status" value="1"/>
</dbReference>
<evidence type="ECO:0000259" key="13">
    <source>
        <dbReference type="PROSITE" id="PS51747"/>
    </source>
</evidence>
<dbReference type="PROSITE" id="PS00903">
    <property type="entry name" value="CYT_DCMP_DEAMINASES_1"/>
    <property type="match status" value="1"/>
</dbReference>
<dbReference type="PIRSF" id="PIRSF006769">
    <property type="entry name" value="RibD"/>
    <property type="match status" value="1"/>
</dbReference>
<keyword evidence="10 12" id="KW-0560">Oxidoreductase</keyword>
<dbReference type="InterPro" id="IPR002734">
    <property type="entry name" value="RibDG_C"/>
</dbReference>
<keyword evidence="6 12" id="KW-0686">Riboflavin biosynthesis</keyword>
<dbReference type="InterPro" id="IPR004794">
    <property type="entry name" value="Eubact_RibD"/>
</dbReference>
<dbReference type="RefSeq" id="WP_267981596.1">
    <property type="nucleotide sequence ID" value="NZ_JAPQKF010000007.1"/>
</dbReference>
<comment type="catalytic activity">
    <reaction evidence="12">
        <text>2,5-diamino-6-hydroxy-4-(5-phosphoribosylamino)-pyrimidine + H2O + H(+) = 5-amino-6-(5-phospho-D-ribosylamino)uracil + NH4(+)</text>
        <dbReference type="Rhea" id="RHEA:21868"/>
        <dbReference type="ChEBI" id="CHEBI:15377"/>
        <dbReference type="ChEBI" id="CHEBI:15378"/>
        <dbReference type="ChEBI" id="CHEBI:28938"/>
        <dbReference type="ChEBI" id="CHEBI:58453"/>
        <dbReference type="ChEBI" id="CHEBI:58614"/>
        <dbReference type="EC" id="3.5.4.26"/>
    </reaction>
</comment>
<comment type="similarity">
    <text evidence="4 12">In the N-terminal section; belongs to the cytidine and deoxycytidylate deaminase family.</text>
</comment>
<name>A0ABT7WRK1_9GAMM</name>
<dbReference type="GO" id="GO:0008703">
    <property type="term" value="F:5-amino-6-(5-phosphoribosylamino)uracil reductase activity"/>
    <property type="evidence" value="ECO:0007669"/>
    <property type="project" value="UniProtKB-EC"/>
</dbReference>
<proteinExistence type="inferred from homology"/>
<dbReference type="InterPro" id="IPR016193">
    <property type="entry name" value="Cytidine_deaminase-like"/>
</dbReference>
<dbReference type="InterPro" id="IPR050765">
    <property type="entry name" value="Riboflavin_Biosynth_HTPR"/>
</dbReference>
<dbReference type="NCBIfam" id="TIGR00326">
    <property type="entry name" value="eubact_ribD"/>
    <property type="match status" value="1"/>
</dbReference>
<dbReference type="Gene3D" id="3.40.140.10">
    <property type="entry name" value="Cytidine Deaminase, domain 2"/>
    <property type="match status" value="1"/>
</dbReference>
<keyword evidence="12 14" id="KW-0378">Hydrolase</keyword>
<evidence type="ECO:0000313" key="14">
    <source>
        <dbReference type="EMBL" id="MDN0015303.1"/>
    </source>
</evidence>
<evidence type="ECO:0000256" key="9">
    <source>
        <dbReference type="ARBA" id="ARBA00022857"/>
    </source>
</evidence>
<evidence type="ECO:0000256" key="6">
    <source>
        <dbReference type="ARBA" id="ARBA00022619"/>
    </source>
</evidence>
<dbReference type="GO" id="GO:0008835">
    <property type="term" value="F:diaminohydroxyphosphoribosylaminopyrimidine deaminase activity"/>
    <property type="evidence" value="ECO:0007669"/>
    <property type="project" value="UniProtKB-EC"/>
</dbReference>
<sequence length="398" mass="43358">MSELKSDQYWMQRAIELARLGQYSTKPNPNVGCVIVKDGQLIGEGFHPKAGQPHAEVFALRQAGGNAKGATAYVTLEPCAHYGRTPPCAEALVKAQVRKVVVACSDPNPLVAGKGVQILRDAGIEVAIGVCEALAKTLNFGFLKAMSTGLPYVRLKIASSLDGRTAMASGESKWITGTAARQDVQHWRAVSGAVITGIQTVLVDDCELNVRHLYHPSLNLPPARVETSTNMSREVPPLIKRVRSDVAPQGGVIDLDSIVQPKRIILDRQGQLPLSAKILQNPETVMVMTPFRQELADLGVIQLSPQPLNQLLQSLAHQYQIYDVLIEAGATLSTAFLQQGLVDEMISYVAPTLLGQSARAMFNAEFSQMAEQLRFELVDVIQLGQDIRLRLLPIQEMI</sequence>
<evidence type="ECO:0000256" key="3">
    <source>
        <dbReference type="ARBA" id="ARBA00004910"/>
    </source>
</evidence>
<dbReference type="InterPro" id="IPR002125">
    <property type="entry name" value="CMP_dCMP_dom"/>
</dbReference>
<dbReference type="EC" id="3.5.4.26" evidence="12"/>
<evidence type="ECO:0000256" key="4">
    <source>
        <dbReference type="ARBA" id="ARBA00005259"/>
    </source>
</evidence>
<protein>
    <recommendedName>
        <fullName evidence="12">Riboflavin biosynthesis protein RibD</fullName>
    </recommendedName>
    <domain>
        <recommendedName>
            <fullName evidence="12">Diaminohydroxyphosphoribosylaminopyrimidine deaminase</fullName>
            <shortName evidence="12">DRAP deaminase</shortName>
            <ecNumber evidence="12">3.5.4.26</ecNumber>
        </recommendedName>
        <alternativeName>
            <fullName evidence="12">Riboflavin-specific deaminase</fullName>
        </alternativeName>
    </domain>
    <domain>
        <recommendedName>
            <fullName evidence="12">5-amino-6-(5-phosphoribosylamino)uracil reductase</fullName>
            <ecNumber evidence="12">1.1.1.193</ecNumber>
        </recommendedName>
        <alternativeName>
            <fullName evidence="12">HTP reductase</fullName>
        </alternativeName>
    </domain>
</protein>
<evidence type="ECO:0000256" key="2">
    <source>
        <dbReference type="ARBA" id="ARBA00004882"/>
    </source>
</evidence>
<dbReference type="PANTHER" id="PTHR38011:SF7">
    <property type="entry name" value="2,5-DIAMINO-6-RIBOSYLAMINO-4(3H)-PYRIMIDINONE 5'-PHOSPHATE REDUCTASE"/>
    <property type="match status" value="1"/>
</dbReference>
<evidence type="ECO:0000256" key="7">
    <source>
        <dbReference type="ARBA" id="ARBA00022723"/>
    </source>
</evidence>
<evidence type="ECO:0000256" key="1">
    <source>
        <dbReference type="ARBA" id="ARBA00002151"/>
    </source>
</evidence>
<dbReference type="SUPFAM" id="SSF53597">
    <property type="entry name" value="Dihydrofolate reductase-like"/>
    <property type="match status" value="1"/>
</dbReference>
<keyword evidence="9 12" id="KW-0521">NADP</keyword>
<evidence type="ECO:0000256" key="5">
    <source>
        <dbReference type="ARBA" id="ARBA00007417"/>
    </source>
</evidence>
<dbReference type="Gene3D" id="3.40.430.10">
    <property type="entry name" value="Dihydrofolate Reductase, subunit A"/>
    <property type="match status" value="1"/>
</dbReference>
<dbReference type="Proteomes" id="UP001168524">
    <property type="component" value="Unassembled WGS sequence"/>
</dbReference>
<dbReference type="PROSITE" id="PS51747">
    <property type="entry name" value="CYT_DCMP_DEAMINASES_2"/>
    <property type="match status" value="1"/>
</dbReference>
<comment type="pathway">
    <text evidence="3 12">Cofactor biosynthesis; riboflavin biosynthesis; 5-amino-6-(D-ribitylamino)uracil from GTP: step 3/4.</text>
</comment>